<evidence type="ECO:0000256" key="1">
    <source>
        <dbReference type="SAM" id="MobiDB-lite"/>
    </source>
</evidence>
<accession>A0A183KXK7</accession>
<dbReference type="InterPro" id="IPR013083">
    <property type="entry name" value="Znf_RING/FYVE/PHD"/>
</dbReference>
<gene>
    <name evidence="2" type="ORF">SCUD_LOCUS19805</name>
</gene>
<feature type="compositionally biased region" description="Polar residues" evidence="1">
    <location>
        <begin position="22"/>
        <end position="31"/>
    </location>
</feature>
<dbReference type="EMBL" id="UZAK01043161">
    <property type="protein sequence ID" value="VDP70327.1"/>
    <property type="molecule type" value="Genomic_DNA"/>
</dbReference>
<dbReference type="AlphaFoldDB" id="A0A183KXK7"/>
<dbReference type="SUPFAM" id="SSF57903">
    <property type="entry name" value="FYVE/PHD zinc finger"/>
    <property type="match status" value="1"/>
</dbReference>
<dbReference type="Proteomes" id="UP000279833">
    <property type="component" value="Unassembled WGS sequence"/>
</dbReference>
<feature type="region of interest" description="Disordered" evidence="1">
    <location>
        <begin position="239"/>
        <end position="277"/>
    </location>
</feature>
<organism evidence="4">
    <name type="scientific">Schistosoma curassoni</name>
    <dbReference type="NCBI Taxonomy" id="6186"/>
    <lineage>
        <taxon>Eukaryota</taxon>
        <taxon>Metazoa</taxon>
        <taxon>Spiralia</taxon>
        <taxon>Lophotrochozoa</taxon>
        <taxon>Platyhelminthes</taxon>
        <taxon>Trematoda</taxon>
        <taxon>Digenea</taxon>
        <taxon>Strigeidida</taxon>
        <taxon>Schistosomatoidea</taxon>
        <taxon>Schistosomatidae</taxon>
        <taxon>Schistosoma</taxon>
    </lineage>
</organism>
<sequence length="354" mass="40487">MASRRTGRVYRGERLVRRPHAFSNNEYSDSSTSEEHLETAPTNEQYHSRRESIPYRKMTSNYFSYTVGRKRSAFRQDRLGGIRSTMPATKAMLNNDESEEENVDCATDDQASNYEDDECPAGPCLHPQTGTVKWVQCEACCRWYHQICVGIHHHFQLPKVYFCPTCHQRATNDFHANRKQLSTGRNLSRLPSGRFLNKNPSKLHLRTKLTAGSPIKLGSHLSQRPVGWTTRSEVLSSRLPKLRPYNDPEVPNVLDDDYDDDNDEGNNNTTEEKDVNSTMNQHIPVLTNQLVDDNWCDISQSSEEPSIKIPVSSPHESVHMDEPPVVDAYEHVSNSTFNFFLTVNIFYANNIFTS</sequence>
<feature type="compositionally biased region" description="Acidic residues" evidence="1">
    <location>
        <begin position="254"/>
        <end position="264"/>
    </location>
</feature>
<feature type="region of interest" description="Disordered" evidence="1">
    <location>
        <begin position="179"/>
        <end position="199"/>
    </location>
</feature>
<reference evidence="2 3" key="2">
    <citation type="submission" date="2018-11" db="EMBL/GenBank/DDBJ databases">
        <authorList>
            <consortium name="Pathogen Informatics"/>
        </authorList>
    </citation>
    <scope>NUCLEOTIDE SEQUENCE [LARGE SCALE GENOMIC DNA]</scope>
    <source>
        <strain evidence="2">Dakar</strain>
        <strain evidence="3">Dakar, Senegal</strain>
    </source>
</reference>
<dbReference type="WBParaSite" id="SCUD_0001980601-mRNA-1">
    <property type="protein sequence ID" value="SCUD_0001980601-mRNA-1"/>
    <property type="gene ID" value="SCUD_0001980601"/>
</dbReference>
<evidence type="ECO:0000313" key="2">
    <source>
        <dbReference type="EMBL" id="VDP70327.1"/>
    </source>
</evidence>
<name>A0A183KXK7_9TREM</name>
<feature type="region of interest" description="Disordered" evidence="1">
    <location>
        <begin position="1"/>
        <end position="48"/>
    </location>
</feature>
<dbReference type="STRING" id="6186.A0A183KXK7"/>
<protein>
    <submittedName>
        <fullName evidence="4">PHD domain-containing protein</fullName>
    </submittedName>
</protein>
<keyword evidence="3" id="KW-1185">Reference proteome</keyword>
<evidence type="ECO:0000313" key="4">
    <source>
        <dbReference type="WBParaSite" id="SCUD_0001980601-mRNA-1"/>
    </source>
</evidence>
<evidence type="ECO:0000313" key="3">
    <source>
        <dbReference type="Proteomes" id="UP000279833"/>
    </source>
</evidence>
<dbReference type="Gene3D" id="3.30.40.10">
    <property type="entry name" value="Zinc/RING finger domain, C3HC4 (zinc finger)"/>
    <property type="match status" value="1"/>
</dbReference>
<proteinExistence type="predicted"/>
<dbReference type="InterPro" id="IPR011011">
    <property type="entry name" value="Znf_FYVE_PHD"/>
</dbReference>
<reference evidence="4" key="1">
    <citation type="submission" date="2016-06" db="UniProtKB">
        <authorList>
            <consortium name="WormBaseParasite"/>
        </authorList>
    </citation>
    <scope>IDENTIFICATION</scope>
</reference>